<dbReference type="GO" id="GO:0006313">
    <property type="term" value="P:DNA transposition"/>
    <property type="evidence" value="ECO:0007669"/>
    <property type="project" value="InterPro"/>
</dbReference>
<feature type="domain" description="Transposase IS110-like N-terminal" evidence="1">
    <location>
        <begin position="4"/>
        <end position="148"/>
    </location>
</feature>
<dbReference type="EMBL" id="BARU01008803">
    <property type="protein sequence ID" value="GAH45240.1"/>
    <property type="molecule type" value="Genomic_DNA"/>
</dbReference>
<name>X1GK61_9ZZZZ</name>
<dbReference type="InterPro" id="IPR047650">
    <property type="entry name" value="Transpos_IS110"/>
</dbReference>
<dbReference type="GO" id="GO:0003677">
    <property type="term" value="F:DNA binding"/>
    <property type="evidence" value="ECO:0007669"/>
    <property type="project" value="InterPro"/>
</dbReference>
<dbReference type="AlphaFoldDB" id="X1GK61"/>
<sequence length="191" mass="22402">MYYIGIDVSKKDLSVFDGKKDLKFINKEGLKSFKKYLKKKVNFSDLVIIFEPTGVYSLYLKEFCAENSIKAYIVNPKKSHNFTRALGSRSKTDKIDARILYQFHKLIEAKDIKVPKIDQQAKVLASYLTSYEFALKQRVALSNHLESLRDKELITLMKKDLKRAKKLEDKIFNDILEYVSKNQNLKEDYQR</sequence>
<evidence type="ECO:0000313" key="2">
    <source>
        <dbReference type="EMBL" id="GAH45240.1"/>
    </source>
</evidence>
<protein>
    <recommendedName>
        <fullName evidence="1">Transposase IS110-like N-terminal domain-containing protein</fullName>
    </recommendedName>
</protein>
<dbReference type="Pfam" id="PF01548">
    <property type="entry name" value="DEDD_Tnp_IS110"/>
    <property type="match status" value="1"/>
</dbReference>
<dbReference type="GO" id="GO:0004803">
    <property type="term" value="F:transposase activity"/>
    <property type="evidence" value="ECO:0007669"/>
    <property type="project" value="InterPro"/>
</dbReference>
<evidence type="ECO:0000259" key="1">
    <source>
        <dbReference type="Pfam" id="PF01548"/>
    </source>
</evidence>
<gene>
    <name evidence="2" type="ORF">S03H2_17117</name>
</gene>
<dbReference type="InterPro" id="IPR002525">
    <property type="entry name" value="Transp_IS110-like_N"/>
</dbReference>
<comment type="caution">
    <text evidence="2">The sequence shown here is derived from an EMBL/GenBank/DDBJ whole genome shotgun (WGS) entry which is preliminary data.</text>
</comment>
<proteinExistence type="predicted"/>
<dbReference type="PANTHER" id="PTHR33055">
    <property type="entry name" value="TRANSPOSASE FOR INSERTION SEQUENCE ELEMENT IS1111A"/>
    <property type="match status" value="1"/>
</dbReference>
<feature type="non-terminal residue" evidence="2">
    <location>
        <position position="191"/>
    </location>
</feature>
<reference evidence="2" key="1">
    <citation type="journal article" date="2014" name="Front. Microbiol.">
        <title>High frequency of phylogenetically diverse reductive dehalogenase-homologous genes in deep subseafloor sedimentary metagenomes.</title>
        <authorList>
            <person name="Kawai M."/>
            <person name="Futagami T."/>
            <person name="Toyoda A."/>
            <person name="Takaki Y."/>
            <person name="Nishi S."/>
            <person name="Hori S."/>
            <person name="Arai W."/>
            <person name="Tsubouchi T."/>
            <person name="Morono Y."/>
            <person name="Uchiyama I."/>
            <person name="Ito T."/>
            <person name="Fujiyama A."/>
            <person name="Inagaki F."/>
            <person name="Takami H."/>
        </authorList>
    </citation>
    <scope>NUCLEOTIDE SEQUENCE</scope>
    <source>
        <strain evidence="2">Expedition CK06-06</strain>
    </source>
</reference>
<organism evidence="2">
    <name type="scientific">marine sediment metagenome</name>
    <dbReference type="NCBI Taxonomy" id="412755"/>
    <lineage>
        <taxon>unclassified sequences</taxon>
        <taxon>metagenomes</taxon>
        <taxon>ecological metagenomes</taxon>
    </lineage>
</organism>
<accession>X1GK61</accession>